<sequence length="55" mass="6240">LRQHLHRSAPRHITDLTNSNLLPTYLRISKKEVGSVLARKTDSHLLAESALDHKT</sequence>
<dbReference type="AlphaFoldDB" id="A0A7J8QP11"/>
<feature type="non-terminal residue" evidence="1">
    <location>
        <position position="1"/>
    </location>
</feature>
<organism evidence="1 2">
    <name type="scientific">Gossypium raimondii</name>
    <name type="common">Peruvian cotton</name>
    <name type="synonym">Gossypium klotzschianum subsp. raimondii</name>
    <dbReference type="NCBI Taxonomy" id="29730"/>
    <lineage>
        <taxon>Eukaryota</taxon>
        <taxon>Viridiplantae</taxon>
        <taxon>Streptophyta</taxon>
        <taxon>Embryophyta</taxon>
        <taxon>Tracheophyta</taxon>
        <taxon>Spermatophyta</taxon>
        <taxon>Magnoliopsida</taxon>
        <taxon>eudicotyledons</taxon>
        <taxon>Gunneridae</taxon>
        <taxon>Pentapetalae</taxon>
        <taxon>rosids</taxon>
        <taxon>malvids</taxon>
        <taxon>Malvales</taxon>
        <taxon>Malvaceae</taxon>
        <taxon>Malvoideae</taxon>
        <taxon>Gossypium</taxon>
    </lineage>
</organism>
<evidence type="ECO:0000313" key="2">
    <source>
        <dbReference type="Proteomes" id="UP000593578"/>
    </source>
</evidence>
<feature type="non-terminal residue" evidence="1">
    <location>
        <position position="55"/>
    </location>
</feature>
<accession>A0A7J8QP11</accession>
<dbReference type="Proteomes" id="UP000593578">
    <property type="component" value="Unassembled WGS sequence"/>
</dbReference>
<protein>
    <submittedName>
        <fullName evidence="1">Uncharacterized protein</fullName>
    </submittedName>
</protein>
<name>A0A7J8QP11_GOSRA</name>
<reference evidence="1 2" key="1">
    <citation type="journal article" date="2019" name="Genome Biol. Evol.">
        <title>Insights into the evolution of the New World diploid cottons (Gossypium, subgenus Houzingenia) based on genome sequencing.</title>
        <authorList>
            <person name="Grover C.E."/>
            <person name="Arick M.A. 2nd"/>
            <person name="Thrash A."/>
            <person name="Conover J.L."/>
            <person name="Sanders W.S."/>
            <person name="Peterson D.G."/>
            <person name="Frelichowski J.E."/>
            <person name="Scheffler J.A."/>
            <person name="Scheffler B.E."/>
            <person name="Wendel J.F."/>
        </authorList>
    </citation>
    <scope>NUCLEOTIDE SEQUENCE [LARGE SCALE GENOMIC DNA]</scope>
    <source>
        <strain evidence="1">8</strain>
        <tissue evidence="1">Leaf</tissue>
    </source>
</reference>
<proteinExistence type="predicted"/>
<dbReference type="EMBL" id="JABEZZ010000013">
    <property type="protein sequence ID" value="MBA0603299.1"/>
    <property type="molecule type" value="Genomic_DNA"/>
</dbReference>
<comment type="caution">
    <text evidence="1">The sequence shown here is derived from an EMBL/GenBank/DDBJ whole genome shotgun (WGS) entry which is preliminary data.</text>
</comment>
<gene>
    <name evidence="1" type="ORF">Gorai_003449</name>
</gene>
<evidence type="ECO:0000313" key="1">
    <source>
        <dbReference type="EMBL" id="MBA0603299.1"/>
    </source>
</evidence>